<evidence type="ECO:0000313" key="3">
    <source>
        <dbReference type="Proteomes" id="UP001170959"/>
    </source>
</evidence>
<dbReference type="PANTHER" id="PTHR11614">
    <property type="entry name" value="PHOSPHOLIPASE-RELATED"/>
    <property type="match status" value="1"/>
</dbReference>
<gene>
    <name evidence="2" type="ORF">HX001_00500</name>
</gene>
<sequence length="311" mass="35846">MMDIPYNIYYKTIVPEDEIKATLLIVHGMQEHCGRYEAFAEYLANKGILVLLYDHLGHGRTAKNEEDYSFFSLENPKEKLIENTKIMAKWVEEQYPSIPHFILGHSMGSFVTRCLLQEGGNHFDGAIIMGTGGRIPGIKLLESFLCVLNKIAPHKRSKLLNTIFSKSNNRHFKEEENIQETNWLSLDESNRFAFLNDPLCGIPFTVNGFYTLIHLNIQATKKNWTEGIPKSLPIHFVSGAEDPIGNFGTGVKQCFYDLKENGFQHVTMKLYPNMRHEILNESIKDKVFEEIADWLFEIINQKKNLIKSYHE</sequence>
<dbReference type="InterPro" id="IPR029058">
    <property type="entry name" value="AB_hydrolase_fold"/>
</dbReference>
<dbReference type="Pfam" id="PF12146">
    <property type="entry name" value="Hydrolase_4"/>
    <property type="match status" value="1"/>
</dbReference>
<evidence type="ECO:0000259" key="1">
    <source>
        <dbReference type="Pfam" id="PF12146"/>
    </source>
</evidence>
<reference evidence="2" key="1">
    <citation type="submission" date="2020-06" db="EMBL/GenBank/DDBJ databases">
        <authorList>
            <person name="Dong N."/>
        </authorList>
    </citation>
    <scope>NUCLEOTIDE SEQUENCE</scope>
    <source>
        <strain evidence="2">R655-4</strain>
    </source>
</reference>
<dbReference type="RefSeq" id="WP_286491395.1">
    <property type="nucleotide sequence ID" value="NZ_JACAGJ010000001.1"/>
</dbReference>
<dbReference type="SUPFAM" id="SSF53474">
    <property type="entry name" value="alpha/beta-Hydrolases"/>
    <property type="match status" value="1"/>
</dbReference>
<protein>
    <submittedName>
        <fullName evidence="2">Alpha/beta fold hydrolase</fullName>
    </submittedName>
</protein>
<dbReference type="GO" id="GO:0016787">
    <property type="term" value="F:hydrolase activity"/>
    <property type="evidence" value="ECO:0007669"/>
    <property type="project" value="UniProtKB-KW"/>
</dbReference>
<organism evidence="2 3">
    <name type="scientific">Empedobacter brevis</name>
    <dbReference type="NCBI Taxonomy" id="247"/>
    <lineage>
        <taxon>Bacteria</taxon>
        <taxon>Pseudomonadati</taxon>
        <taxon>Bacteroidota</taxon>
        <taxon>Flavobacteriia</taxon>
        <taxon>Flavobacteriales</taxon>
        <taxon>Weeksellaceae</taxon>
        <taxon>Empedobacter</taxon>
    </lineage>
</organism>
<dbReference type="InterPro" id="IPR051044">
    <property type="entry name" value="MAG_DAG_Lipase"/>
</dbReference>
<comment type="caution">
    <text evidence="2">The sequence shown here is derived from an EMBL/GenBank/DDBJ whole genome shotgun (WGS) entry which is preliminary data.</text>
</comment>
<keyword evidence="2" id="KW-0378">Hydrolase</keyword>
<dbReference type="Gene3D" id="3.40.50.1820">
    <property type="entry name" value="alpha/beta hydrolase"/>
    <property type="match status" value="1"/>
</dbReference>
<evidence type="ECO:0000313" key="2">
    <source>
        <dbReference type="EMBL" id="MDM1070965.1"/>
    </source>
</evidence>
<feature type="domain" description="Serine aminopeptidase S33" evidence="1">
    <location>
        <begin position="18"/>
        <end position="282"/>
    </location>
</feature>
<name>A0AAJ1QBJ2_9FLAO</name>
<proteinExistence type="predicted"/>
<dbReference type="Proteomes" id="UP001170959">
    <property type="component" value="Unassembled WGS sequence"/>
</dbReference>
<accession>A0AAJ1QBJ2</accession>
<dbReference type="EMBL" id="JACAGJ010000001">
    <property type="protein sequence ID" value="MDM1070965.1"/>
    <property type="molecule type" value="Genomic_DNA"/>
</dbReference>
<reference evidence="2" key="2">
    <citation type="journal article" date="2022" name="Sci. Total Environ.">
        <title>Prevalence, transmission, and molecular epidemiology of tet(X)-positive bacteria among humans, animals, and environmental niches in China: An epidemiological, and genomic-based study.</title>
        <authorList>
            <person name="Dong N."/>
            <person name="Zeng Y."/>
            <person name="Cai C."/>
            <person name="Sun C."/>
            <person name="Lu J."/>
            <person name="Liu C."/>
            <person name="Zhou H."/>
            <person name="Sun Q."/>
            <person name="Shu L."/>
            <person name="Wang H."/>
            <person name="Wang Y."/>
            <person name="Wang S."/>
            <person name="Wu C."/>
            <person name="Chan E.W."/>
            <person name="Chen G."/>
            <person name="Shen Z."/>
            <person name="Chen S."/>
            <person name="Zhang R."/>
        </authorList>
    </citation>
    <scope>NUCLEOTIDE SEQUENCE</scope>
    <source>
        <strain evidence="2">R655-4</strain>
    </source>
</reference>
<dbReference type="InterPro" id="IPR022742">
    <property type="entry name" value="Hydrolase_4"/>
</dbReference>
<dbReference type="AlphaFoldDB" id="A0AAJ1QBJ2"/>